<sequence length="31" mass="3642">MARYLILLPAPEEFAHEPEDLVFPHPDVEEH</sequence>
<organism evidence="1 2">
    <name type="scientific">Yimella lutea</name>
    <dbReference type="NCBI Taxonomy" id="587872"/>
    <lineage>
        <taxon>Bacteria</taxon>
        <taxon>Bacillati</taxon>
        <taxon>Actinomycetota</taxon>
        <taxon>Actinomycetes</taxon>
        <taxon>Micrococcales</taxon>
        <taxon>Dermacoccaceae</taxon>
        <taxon>Yimella</taxon>
    </lineage>
</organism>
<gene>
    <name evidence="1" type="ORF">FB459_3461</name>
</gene>
<dbReference type="Proteomes" id="UP000320806">
    <property type="component" value="Unassembled WGS sequence"/>
</dbReference>
<evidence type="ECO:0000313" key="2">
    <source>
        <dbReference type="Proteomes" id="UP000320806"/>
    </source>
</evidence>
<protein>
    <submittedName>
        <fullName evidence="1">Uncharacterized protein</fullName>
    </submittedName>
</protein>
<reference evidence="1 2" key="1">
    <citation type="submission" date="2019-06" db="EMBL/GenBank/DDBJ databases">
        <title>Sequencing the genomes of 1000 actinobacteria strains.</title>
        <authorList>
            <person name="Klenk H.-P."/>
        </authorList>
    </citation>
    <scope>NUCLEOTIDE SEQUENCE [LARGE SCALE GENOMIC DNA]</scope>
    <source>
        <strain evidence="1 2">DSM 19828</strain>
    </source>
</reference>
<accession>A0A542EKU8</accession>
<dbReference type="EMBL" id="VFMO01000001">
    <property type="protein sequence ID" value="TQJ15884.1"/>
    <property type="molecule type" value="Genomic_DNA"/>
</dbReference>
<name>A0A542EKU8_9MICO</name>
<proteinExistence type="predicted"/>
<dbReference type="AlphaFoldDB" id="A0A542EKU8"/>
<evidence type="ECO:0000313" key="1">
    <source>
        <dbReference type="EMBL" id="TQJ15884.1"/>
    </source>
</evidence>
<keyword evidence="2" id="KW-1185">Reference proteome</keyword>
<comment type="caution">
    <text evidence="1">The sequence shown here is derived from an EMBL/GenBank/DDBJ whole genome shotgun (WGS) entry which is preliminary data.</text>
</comment>